<sequence>MYNYNTQLKKLALPEYGRNIQQMVDYCCTIPDKDERTRCAYTIIKTMGNIFPQLRDEADYKHKLWDHLAIMSDFKLDIDYPYEIVKEENLETKPEPVKYKLEHIKMRHYGKIIERMIERACEYPEGKEKDALIMLIANHMKKVIYLINKEDVEDAKIFKDLAFYSHGKINLDPATHSLHQFKEATAATAPKNASNKKKKKK</sequence>
<evidence type="ECO:0000313" key="1">
    <source>
        <dbReference type="EMBL" id="MSS17195.1"/>
    </source>
</evidence>
<comment type="caution">
    <text evidence="1">The sequence shown here is derived from an EMBL/GenBank/DDBJ whole genome shotgun (WGS) entry which is preliminary data.</text>
</comment>
<reference evidence="1 2" key="1">
    <citation type="submission" date="2019-08" db="EMBL/GenBank/DDBJ databases">
        <title>In-depth cultivation of the pig gut microbiome towards novel bacterial diversity and tailored functional studies.</title>
        <authorList>
            <person name="Wylensek D."/>
            <person name="Hitch T.C.A."/>
            <person name="Clavel T."/>
        </authorList>
    </citation>
    <scope>NUCLEOTIDE SEQUENCE [LARGE SCALE GENOMIC DNA]</scope>
    <source>
        <strain evidence="1 2">Oil-RF-744-WCA-WT-10</strain>
    </source>
</reference>
<dbReference type="EMBL" id="VULT01000006">
    <property type="protein sequence ID" value="MSS17195.1"/>
    <property type="molecule type" value="Genomic_DNA"/>
</dbReference>
<dbReference type="RefSeq" id="WP_154326554.1">
    <property type="nucleotide sequence ID" value="NZ_CP045696.1"/>
</dbReference>
<keyword evidence="2" id="KW-1185">Reference proteome</keyword>
<name>A0A6L5XCF2_9BACT</name>
<organism evidence="1 2">
    <name type="scientific">Sodaliphilus pleomorphus</name>
    <dbReference type="NCBI Taxonomy" id="2606626"/>
    <lineage>
        <taxon>Bacteria</taxon>
        <taxon>Pseudomonadati</taxon>
        <taxon>Bacteroidota</taxon>
        <taxon>Bacteroidia</taxon>
        <taxon>Bacteroidales</taxon>
        <taxon>Muribaculaceae</taxon>
        <taxon>Sodaliphilus</taxon>
    </lineage>
</organism>
<proteinExistence type="predicted"/>
<evidence type="ECO:0000313" key="2">
    <source>
        <dbReference type="Proteomes" id="UP000483362"/>
    </source>
</evidence>
<accession>A0A6L5XCF2</accession>
<dbReference type="InterPro" id="IPR025632">
    <property type="entry name" value="DUF4290"/>
</dbReference>
<dbReference type="AlphaFoldDB" id="A0A6L5XCF2"/>
<gene>
    <name evidence="1" type="ORF">FYJ29_05385</name>
</gene>
<dbReference type="Pfam" id="PF14123">
    <property type="entry name" value="DUF4290"/>
    <property type="match status" value="1"/>
</dbReference>
<dbReference type="Proteomes" id="UP000483362">
    <property type="component" value="Unassembled WGS sequence"/>
</dbReference>
<protein>
    <submittedName>
        <fullName evidence="1">DUF4290 domain-containing protein</fullName>
    </submittedName>
</protein>